<feature type="transmembrane region" description="Helical" evidence="1">
    <location>
        <begin position="160"/>
        <end position="186"/>
    </location>
</feature>
<dbReference type="EMBL" id="JAWNFV010000018">
    <property type="protein sequence ID" value="MDY5141240.1"/>
    <property type="molecule type" value="Genomic_DNA"/>
</dbReference>
<feature type="transmembrane region" description="Helical" evidence="1">
    <location>
        <begin position="70"/>
        <end position="92"/>
    </location>
</feature>
<evidence type="ECO:0000313" key="5">
    <source>
        <dbReference type="Proteomes" id="UP001288320"/>
    </source>
</evidence>
<evidence type="ECO:0000313" key="3">
    <source>
        <dbReference type="EMBL" id="MDY5145861.1"/>
    </source>
</evidence>
<feature type="transmembrane region" description="Helical" evidence="1">
    <location>
        <begin position="268"/>
        <end position="289"/>
    </location>
</feature>
<comment type="caution">
    <text evidence="2">The sequence shown here is derived from an EMBL/GenBank/DDBJ whole genome shotgun (WGS) entry which is preliminary data.</text>
</comment>
<evidence type="ECO:0008006" key="6">
    <source>
        <dbReference type="Google" id="ProtNLM"/>
    </source>
</evidence>
<evidence type="ECO:0000256" key="1">
    <source>
        <dbReference type="SAM" id="Phobius"/>
    </source>
</evidence>
<feature type="transmembrane region" description="Helical" evidence="1">
    <location>
        <begin position="28"/>
        <end position="50"/>
    </location>
</feature>
<proteinExistence type="predicted"/>
<protein>
    <recommendedName>
        <fullName evidence="6">ABC transporter permease</fullName>
    </recommendedName>
</protein>
<dbReference type="EMBL" id="JAWNFY010000005">
    <property type="protein sequence ID" value="MDY5145861.1"/>
    <property type="molecule type" value="Genomic_DNA"/>
</dbReference>
<reference evidence="2 4" key="1">
    <citation type="submission" date="2023-10" db="EMBL/GenBank/DDBJ databases">
        <title>Whole Genome based description of the genera Actinobaculum and Actinotignum reveals a complex phylogenetic relationship within the species included in the genus Actinotignum.</title>
        <authorList>
            <person name="Jensen C.S."/>
            <person name="Dargis R."/>
            <person name="Kemp M."/>
            <person name="Christensen J.J."/>
        </authorList>
    </citation>
    <scope>NUCLEOTIDE SEQUENCE</scope>
    <source>
        <strain evidence="3 4">SLA_B089</strain>
        <strain evidence="2">SLA_B245</strain>
    </source>
</reference>
<keyword evidence="1" id="KW-1133">Transmembrane helix</keyword>
<feature type="transmembrane region" description="Helical" evidence="1">
    <location>
        <begin position="193"/>
        <end position="224"/>
    </location>
</feature>
<gene>
    <name evidence="2" type="ORF">R6G74_07980</name>
    <name evidence="3" type="ORF">R6P33_02325</name>
</gene>
<dbReference type="AlphaFoldDB" id="A0AAW9HDT3"/>
<sequence>MIKLYRRANALIYLAARRAIGRRGPFSYFYRSFWLIAGCFLVVATLWLPFTNTETHLPIGGIDNPVLNWVALAWFVLSGSLIFGGVICTLSMRAHLQAGSTRRQFFSNLTRSAARMSAEYLAVTAVIILVVLTIVRRPDGSWALDAAFSPEGTAMRSGSVWFMFLPTWLCCMAVFFGAVLVTTFLLRWSLSTVVLAVAVVIAFFAGLSLVGYLVGITGLAGFIYRLWIPHWESFYAWAARTGTDFAHWVGRVSDSTGFTDFLTANQGFIGLLAFSLIFGTCAVIAWALARRSTGRLHLLRL</sequence>
<feature type="transmembrane region" description="Helical" evidence="1">
    <location>
        <begin position="113"/>
        <end position="135"/>
    </location>
</feature>
<dbReference type="RefSeq" id="WP_087070570.1">
    <property type="nucleotide sequence ID" value="NZ_CAUPFC010000014.1"/>
</dbReference>
<keyword evidence="4" id="KW-1185">Reference proteome</keyword>
<keyword evidence="1" id="KW-0812">Transmembrane</keyword>
<organism evidence="2 5">
    <name type="scientific">Actinotignum timonense</name>
    <dbReference type="NCBI Taxonomy" id="1870995"/>
    <lineage>
        <taxon>Bacteria</taxon>
        <taxon>Bacillati</taxon>
        <taxon>Actinomycetota</taxon>
        <taxon>Actinomycetes</taxon>
        <taxon>Actinomycetales</taxon>
        <taxon>Actinomycetaceae</taxon>
        <taxon>Actinotignum</taxon>
    </lineage>
</organism>
<keyword evidence="1" id="KW-0472">Membrane</keyword>
<accession>A0AAW9HDT3</accession>
<name>A0AAW9HDT3_9ACTO</name>
<evidence type="ECO:0000313" key="2">
    <source>
        <dbReference type="EMBL" id="MDY5141240.1"/>
    </source>
</evidence>
<dbReference type="Proteomes" id="UP001284901">
    <property type="component" value="Unassembled WGS sequence"/>
</dbReference>
<dbReference type="Proteomes" id="UP001288320">
    <property type="component" value="Unassembled WGS sequence"/>
</dbReference>
<dbReference type="GeneID" id="92814490"/>
<evidence type="ECO:0000313" key="4">
    <source>
        <dbReference type="Proteomes" id="UP001284901"/>
    </source>
</evidence>